<proteinExistence type="predicted"/>
<dbReference type="AlphaFoldDB" id="A0A6J7CPB9"/>
<dbReference type="InterPro" id="IPR004045">
    <property type="entry name" value="Glutathione_S-Trfase_N"/>
</dbReference>
<accession>A0A6J7CPB9</accession>
<organism evidence="2">
    <name type="scientific">freshwater metagenome</name>
    <dbReference type="NCBI Taxonomy" id="449393"/>
    <lineage>
        <taxon>unclassified sequences</taxon>
        <taxon>metagenomes</taxon>
        <taxon>ecological metagenomes</taxon>
    </lineage>
</organism>
<sequence length="84" mass="9678">MATTLYRCRTLTNHLCPCGRVARELRRQDIAFDEVRVAWRKRDRLEVAAVSGQRVVPVLVHGDQAICDSRRIVEHLRQGNAPDR</sequence>
<dbReference type="Gene3D" id="3.40.30.10">
    <property type="entry name" value="Glutaredoxin"/>
    <property type="match status" value="1"/>
</dbReference>
<dbReference type="CDD" id="cd00570">
    <property type="entry name" value="GST_N_family"/>
    <property type="match status" value="1"/>
</dbReference>
<dbReference type="Pfam" id="PF13417">
    <property type="entry name" value="GST_N_3"/>
    <property type="match status" value="1"/>
</dbReference>
<gene>
    <name evidence="2" type="ORF">UFOPK3423_00017</name>
</gene>
<feature type="domain" description="GST N-terminal" evidence="1">
    <location>
        <begin position="15"/>
        <end position="78"/>
    </location>
</feature>
<reference evidence="2" key="1">
    <citation type="submission" date="2020-05" db="EMBL/GenBank/DDBJ databases">
        <authorList>
            <person name="Chiriac C."/>
            <person name="Salcher M."/>
            <person name="Ghai R."/>
            <person name="Kavagutti S V."/>
        </authorList>
    </citation>
    <scope>NUCLEOTIDE SEQUENCE</scope>
</reference>
<evidence type="ECO:0000313" key="2">
    <source>
        <dbReference type="EMBL" id="CAB4856833.1"/>
    </source>
</evidence>
<name>A0A6J7CPB9_9ZZZZ</name>
<evidence type="ECO:0000259" key="1">
    <source>
        <dbReference type="Pfam" id="PF13417"/>
    </source>
</evidence>
<dbReference type="EMBL" id="CAFBLQ010000001">
    <property type="protein sequence ID" value="CAB4856833.1"/>
    <property type="molecule type" value="Genomic_DNA"/>
</dbReference>
<dbReference type="SUPFAM" id="SSF52833">
    <property type="entry name" value="Thioredoxin-like"/>
    <property type="match status" value="1"/>
</dbReference>
<dbReference type="InterPro" id="IPR036249">
    <property type="entry name" value="Thioredoxin-like_sf"/>
</dbReference>
<protein>
    <submittedName>
        <fullName evidence="2">Unannotated protein</fullName>
    </submittedName>
</protein>